<keyword evidence="2" id="KW-0812">Transmembrane</keyword>
<name>A0A0C3BQ02_HEBCY</name>
<dbReference type="Proteomes" id="UP000053424">
    <property type="component" value="Unassembled WGS sequence"/>
</dbReference>
<feature type="compositionally biased region" description="Low complexity" evidence="1">
    <location>
        <begin position="169"/>
        <end position="179"/>
    </location>
</feature>
<keyword evidence="2" id="KW-0472">Membrane</keyword>
<reference evidence="3 4" key="1">
    <citation type="submission" date="2014-04" db="EMBL/GenBank/DDBJ databases">
        <authorList>
            <consortium name="DOE Joint Genome Institute"/>
            <person name="Kuo A."/>
            <person name="Gay G."/>
            <person name="Dore J."/>
            <person name="Kohler A."/>
            <person name="Nagy L.G."/>
            <person name="Floudas D."/>
            <person name="Copeland A."/>
            <person name="Barry K.W."/>
            <person name="Cichocki N."/>
            <person name="Veneault-Fourrey C."/>
            <person name="LaButti K."/>
            <person name="Lindquist E.A."/>
            <person name="Lipzen A."/>
            <person name="Lundell T."/>
            <person name="Morin E."/>
            <person name="Murat C."/>
            <person name="Sun H."/>
            <person name="Tunlid A."/>
            <person name="Henrissat B."/>
            <person name="Grigoriev I.V."/>
            <person name="Hibbett D.S."/>
            <person name="Martin F."/>
            <person name="Nordberg H.P."/>
            <person name="Cantor M.N."/>
            <person name="Hua S.X."/>
        </authorList>
    </citation>
    <scope>NUCLEOTIDE SEQUENCE [LARGE SCALE GENOMIC DNA]</scope>
    <source>
        <strain evidence="4">h7</strain>
    </source>
</reference>
<feature type="region of interest" description="Disordered" evidence="1">
    <location>
        <begin position="231"/>
        <end position="414"/>
    </location>
</feature>
<feature type="compositionally biased region" description="Polar residues" evidence="1">
    <location>
        <begin position="129"/>
        <end position="145"/>
    </location>
</feature>
<accession>A0A0C3BQ02</accession>
<feature type="compositionally biased region" description="Pro residues" evidence="1">
    <location>
        <begin position="298"/>
        <end position="308"/>
    </location>
</feature>
<organism evidence="3 4">
    <name type="scientific">Hebeloma cylindrosporum</name>
    <dbReference type="NCBI Taxonomy" id="76867"/>
    <lineage>
        <taxon>Eukaryota</taxon>
        <taxon>Fungi</taxon>
        <taxon>Dikarya</taxon>
        <taxon>Basidiomycota</taxon>
        <taxon>Agaricomycotina</taxon>
        <taxon>Agaricomycetes</taxon>
        <taxon>Agaricomycetidae</taxon>
        <taxon>Agaricales</taxon>
        <taxon>Agaricineae</taxon>
        <taxon>Hymenogastraceae</taxon>
        <taxon>Hebeloma</taxon>
    </lineage>
</organism>
<feature type="compositionally biased region" description="Gly residues" evidence="1">
    <location>
        <begin position="270"/>
        <end position="283"/>
    </location>
</feature>
<protein>
    <submittedName>
        <fullName evidence="3">Uncharacterized protein</fullName>
    </submittedName>
</protein>
<proteinExistence type="predicted"/>
<feature type="compositionally biased region" description="Polar residues" evidence="1">
    <location>
        <begin position="180"/>
        <end position="211"/>
    </location>
</feature>
<feature type="region of interest" description="Disordered" evidence="1">
    <location>
        <begin position="129"/>
        <end position="212"/>
    </location>
</feature>
<dbReference type="EMBL" id="KN831789">
    <property type="protein sequence ID" value="KIM38710.1"/>
    <property type="molecule type" value="Genomic_DNA"/>
</dbReference>
<dbReference type="OrthoDB" id="3071538at2759"/>
<keyword evidence="2" id="KW-1133">Transmembrane helix</keyword>
<feature type="compositionally biased region" description="Polar residues" evidence="1">
    <location>
        <begin position="238"/>
        <end position="265"/>
    </location>
</feature>
<evidence type="ECO:0000256" key="2">
    <source>
        <dbReference type="SAM" id="Phobius"/>
    </source>
</evidence>
<feature type="compositionally biased region" description="Basic and acidic residues" evidence="1">
    <location>
        <begin position="393"/>
        <end position="414"/>
    </location>
</feature>
<feature type="transmembrane region" description="Helical" evidence="2">
    <location>
        <begin position="75"/>
        <end position="101"/>
    </location>
</feature>
<gene>
    <name evidence="3" type="ORF">M413DRAFT_447660</name>
</gene>
<dbReference type="HOGENOM" id="CLU_664027_0_0_1"/>
<sequence length="414" mass="43974">MDVRVAHRSSSPVASSSSFLSSGSTSSRAWALLCLPSFLLLGANGIPHDHDEERTILLSPRSERFSTSEIIHDKYFIPAIVSMGVLLIFVVLCCFMLGWCFKRRDRHGPGSGAVWRPPLVNDMAQRRSLNNLNSRTPSRPLSGATSEGGEGPTLGRRSSKRKPAPAPAPNTQANLAPNAYQSTAQTPGAYAPTQQYNANTNAGVAPTQSHGFQPIQQTQPQFQVPMSVTPSRAGGYYHQQNPRMSAFSSGTSHTESSTQIGSGKTSPGAAGVGSGYGGGGGYFGTAHHTPHQQAPPQNYMPPPPPPPHSYAQQQPQPAYAQPQSYGYSQPQPQPTRNEQHTKYGTYATAEAYDGVVADSSPSGTAHLKADPSVHVAGSSTNAPAHPPPFYAGDSKHSDGKEIPKNQDPEKGGSR</sequence>
<evidence type="ECO:0000256" key="1">
    <source>
        <dbReference type="SAM" id="MobiDB-lite"/>
    </source>
</evidence>
<feature type="compositionally biased region" description="Low complexity" evidence="1">
    <location>
        <begin position="9"/>
        <end position="22"/>
    </location>
</feature>
<evidence type="ECO:0000313" key="3">
    <source>
        <dbReference type="EMBL" id="KIM38710.1"/>
    </source>
</evidence>
<evidence type="ECO:0000313" key="4">
    <source>
        <dbReference type="Proteomes" id="UP000053424"/>
    </source>
</evidence>
<reference evidence="4" key="2">
    <citation type="submission" date="2015-01" db="EMBL/GenBank/DDBJ databases">
        <title>Evolutionary Origins and Diversification of the Mycorrhizal Mutualists.</title>
        <authorList>
            <consortium name="DOE Joint Genome Institute"/>
            <consortium name="Mycorrhizal Genomics Consortium"/>
            <person name="Kohler A."/>
            <person name="Kuo A."/>
            <person name="Nagy L.G."/>
            <person name="Floudas D."/>
            <person name="Copeland A."/>
            <person name="Barry K.W."/>
            <person name="Cichocki N."/>
            <person name="Veneault-Fourrey C."/>
            <person name="LaButti K."/>
            <person name="Lindquist E.A."/>
            <person name="Lipzen A."/>
            <person name="Lundell T."/>
            <person name="Morin E."/>
            <person name="Murat C."/>
            <person name="Riley R."/>
            <person name="Ohm R."/>
            <person name="Sun H."/>
            <person name="Tunlid A."/>
            <person name="Henrissat B."/>
            <person name="Grigoriev I.V."/>
            <person name="Hibbett D.S."/>
            <person name="Martin F."/>
        </authorList>
    </citation>
    <scope>NUCLEOTIDE SEQUENCE [LARGE SCALE GENOMIC DNA]</scope>
    <source>
        <strain evidence="4">h7</strain>
    </source>
</reference>
<feature type="region of interest" description="Disordered" evidence="1">
    <location>
        <begin position="1"/>
        <end position="22"/>
    </location>
</feature>
<keyword evidence="4" id="KW-1185">Reference proteome</keyword>
<dbReference type="AlphaFoldDB" id="A0A0C3BQ02"/>
<feature type="compositionally biased region" description="Low complexity" evidence="1">
    <location>
        <begin position="309"/>
        <end position="330"/>
    </location>
</feature>